<evidence type="ECO:0000313" key="2">
    <source>
        <dbReference type="Proteomes" id="UP000565715"/>
    </source>
</evidence>
<proteinExistence type="predicted"/>
<dbReference type="Proteomes" id="UP000565715">
    <property type="component" value="Unassembled WGS sequence"/>
</dbReference>
<organism evidence="1 2">
    <name type="scientific">Nocardia speluncae</name>
    <dbReference type="NCBI Taxonomy" id="419477"/>
    <lineage>
        <taxon>Bacteria</taxon>
        <taxon>Bacillati</taxon>
        <taxon>Actinomycetota</taxon>
        <taxon>Actinomycetes</taxon>
        <taxon>Mycobacteriales</taxon>
        <taxon>Nocardiaceae</taxon>
        <taxon>Nocardia</taxon>
    </lineage>
</organism>
<gene>
    <name evidence="1" type="ORF">HGA13_29115</name>
</gene>
<dbReference type="EMBL" id="JAAXOO010000008">
    <property type="protein sequence ID" value="NKY37099.1"/>
    <property type="molecule type" value="Genomic_DNA"/>
</dbReference>
<dbReference type="Gene3D" id="1.10.287.1060">
    <property type="entry name" value="ESAT-6-like"/>
    <property type="match status" value="1"/>
</dbReference>
<name>A0A846XPI6_9NOCA</name>
<dbReference type="Pfam" id="PF06013">
    <property type="entry name" value="WXG100"/>
    <property type="match status" value="1"/>
</dbReference>
<protein>
    <submittedName>
        <fullName evidence="1">WXG100 family type VII secretion target</fullName>
    </submittedName>
</protein>
<dbReference type="InterPro" id="IPR010310">
    <property type="entry name" value="T7SS_ESAT-6-like"/>
</dbReference>
<evidence type="ECO:0000313" key="1">
    <source>
        <dbReference type="EMBL" id="NKY37099.1"/>
    </source>
</evidence>
<keyword evidence="2" id="KW-1185">Reference proteome</keyword>
<accession>A0A846XPI6</accession>
<dbReference type="RefSeq" id="WP_068041184.1">
    <property type="nucleotide sequence ID" value="NZ_JAAXOO010000008.1"/>
</dbReference>
<sequence length="101" mass="11021">MSKVNYSKDQLIAMSGDLRAAKGRLSETHQELLGYVNGLVAQWESGAQQAYLDKQTRWNNAIENPADNSGLLPIIEAIAKVVEDGAIDMATTDAQNAAKWM</sequence>
<dbReference type="InterPro" id="IPR036689">
    <property type="entry name" value="ESAT-6-like_sf"/>
</dbReference>
<dbReference type="AlphaFoldDB" id="A0A846XPI6"/>
<dbReference type="SUPFAM" id="SSF140453">
    <property type="entry name" value="EsxAB dimer-like"/>
    <property type="match status" value="1"/>
</dbReference>
<reference evidence="1 2" key="1">
    <citation type="submission" date="2020-04" db="EMBL/GenBank/DDBJ databases">
        <title>MicrobeNet Type strains.</title>
        <authorList>
            <person name="Nicholson A.C."/>
        </authorList>
    </citation>
    <scope>NUCLEOTIDE SEQUENCE [LARGE SCALE GENOMIC DNA]</scope>
    <source>
        <strain evidence="1 2">DSM 45078</strain>
    </source>
</reference>
<comment type="caution">
    <text evidence="1">The sequence shown here is derived from an EMBL/GenBank/DDBJ whole genome shotgun (WGS) entry which is preliminary data.</text>
</comment>